<evidence type="ECO:0000259" key="8">
    <source>
        <dbReference type="PROSITE" id="PS50885"/>
    </source>
</evidence>
<evidence type="ECO:0000256" key="5">
    <source>
        <dbReference type="ARBA" id="ARBA00022777"/>
    </source>
</evidence>
<dbReference type="RefSeq" id="WP_171718156.1">
    <property type="nucleotide sequence ID" value="NZ_WHOB01000048.1"/>
</dbReference>
<dbReference type="PANTHER" id="PTHR34220">
    <property type="entry name" value="SENSOR HISTIDINE KINASE YPDA"/>
    <property type="match status" value="1"/>
</dbReference>
<keyword evidence="10" id="KW-1185">Reference proteome</keyword>
<dbReference type="Pfam" id="PF02518">
    <property type="entry name" value="HATPase_c"/>
    <property type="match status" value="1"/>
</dbReference>
<comment type="subcellular location">
    <subcellularLocation>
        <location evidence="1">Cell membrane</location>
        <topology evidence="1">Multi-pass membrane protein</topology>
    </subcellularLocation>
</comment>
<keyword evidence="2" id="KW-1003">Cell membrane</keyword>
<evidence type="ECO:0000256" key="2">
    <source>
        <dbReference type="ARBA" id="ARBA00022475"/>
    </source>
</evidence>
<feature type="domain" description="HAMP" evidence="8">
    <location>
        <begin position="307"/>
        <end position="358"/>
    </location>
</feature>
<dbReference type="CDD" id="cd06225">
    <property type="entry name" value="HAMP"/>
    <property type="match status" value="1"/>
</dbReference>
<accession>A0ABX1YHK4</accession>
<reference evidence="9 10" key="1">
    <citation type="submission" date="2019-10" db="EMBL/GenBank/DDBJ databases">
        <title>Description of Paenibacillus terricola sp. nov.</title>
        <authorList>
            <person name="Carlier A."/>
            <person name="Qi S."/>
        </authorList>
    </citation>
    <scope>NUCLEOTIDE SEQUENCE [LARGE SCALE GENOMIC DNA]</scope>
    <source>
        <strain evidence="9 10">LMG 31459</strain>
    </source>
</reference>
<dbReference type="Gene3D" id="3.30.565.10">
    <property type="entry name" value="Histidine kinase-like ATPase, C-terminal domain"/>
    <property type="match status" value="1"/>
</dbReference>
<keyword evidence="6 7" id="KW-0472">Membrane</keyword>
<dbReference type="EMBL" id="WHOB01000048">
    <property type="protein sequence ID" value="NOU80505.1"/>
    <property type="molecule type" value="Genomic_DNA"/>
</dbReference>
<name>A0ABX1YHK4_9BACL</name>
<dbReference type="InterPro" id="IPR036890">
    <property type="entry name" value="HATPase_C_sf"/>
</dbReference>
<evidence type="ECO:0000256" key="7">
    <source>
        <dbReference type="SAM" id="Phobius"/>
    </source>
</evidence>
<organism evidence="9 10">
    <name type="scientific">Paenibacillus phytohabitans</name>
    <dbReference type="NCBI Taxonomy" id="2654978"/>
    <lineage>
        <taxon>Bacteria</taxon>
        <taxon>Bacillati</taxon>
        <taxon>Bacillota</taxon>
        <taxon>Bacilli</taxon>
        <taxon>Bacillales</taxon>
        <taxon>Paenibacillaceae</taxon>
        <taxon>Paenibacillus</taxon>
    </lineage>
</organism>
<evidence type="ECO:0000256" key="4">
    <source>
        <dbReference type="ARBA" id="ARBA00022679"/>
    </source>
</evidence>
<comment type="caution">
    <text evidence="9">The sequence shown here is derived from an EMBL/GenBank/DDBJ whole genome shotgun (WGS) entry which is preliminary data.</text>
</comment>
<dbReference type="InterPro" id="IPR010559">
    <property type="entry name" value="Sig_transdc_His_kin_internal"/>
</dbReference>
<protein>
    <submittedName>
        <fullName evidence="9">HAMP domain-containing protein</fullName>
    </submittedName>
</protein>
<sequence length="597" mass="67263">MMKRTSLRVRLLVIMICLTTLPVLTVTTIATYNTRQSVEKEMINANNSRMQWADQYLDELIEQLDTLFYTLQINPQLMAGLTGTDSPDISVQYRSLNNIREAITSQFYTNSRKVDELTLYMHDQLKAISVDFVNSGSVSPLDIGEGPWSRLPYGPVNMYFKQNGSGIYAYHGINRFEDHRLLGGIGVRINREVWEEVSHILQSEDESSVFLLNDEGELLSGSSISESSGDIGRRLQSLAVSEHELEFRQEDGYFFFMKKVADGQLTVVKAIPLSTVAKSARPTIAAGFLTGGLFMIASILLSILFSLRITRPIVSLAVSMRKAHVSNFEQHSVQSRDEIGLLERGYNSMMERIRELIEVEYRQEIEVKNAQLLALQAQINPHFLNNTLQLIGGMALSRNADDIYNITRVIGDLLRYSISNEGGLVKLEEELKHVRNYVFIQENRFLGRCSVVIEADEFSRASLLPRFTLQPLVENAFEHGLQPQRGHWRLLIRIRTVGSRTVFMVKDEGVGMTPERLEEIRAALRGNVTMLADPGAGELPRRRKGIGLHNVHSRLVLQFGEKYGMRIYSKAGAGTLVVIQWPAAAEGGERNAEGSDY</sequence>
<dbReference type="Pfam" id="PF06580">
    <property type="entry name" value="His_kinase"/>
    <property type="match status" value="1"/>
</dbReference>
<feature type="transmembrane region" description="Helical" evidence="7">
    <location>
        <begin position="284"/>
        <end position="307"/>
    </location>
</feature>
<dbReference type="InterPro" id="IPR003594">
    <property type="entry name" value="HATPase_dom"/>
</dbReference>
<evidence type="ECO:0000256" key="3">
    <source>
        <dbReference type="ARBA" id="ARBA00022553"/>
    </source>
</evidence>
<proteinExistence type="predicted"/>
<dbReference type="Proteomes" id="UP000596857">
    <property type="component" value="Unassembled WGS sequence"/>
</dbReference>
<dbReference type="PANTHER" id="PTHR34220:SF7">
    <property type="entry name" value="SENSOR HISTIDINE KINASE YPDA"/>
    <property type="match status" value="1"/>
</dbReference>
<dbReference type="SUPFAM" id="SSF158472">
    <property type="entry name" value="HAMP domain-like"/>
    <property type="match status" value="1"/>
</dbReference>
<dbReference type="InterPro" id="IPR050640">
    <property type="entry name" value="Bact_2-comp_sensor_kinase"/>
</dbReference>
<keyword evidence="5" id="KW-0418">Kinase</keyword>
<keyword evidence="4" id="KW-0808">Transferase</keyword>
<dbReference type="PROSITE" id="PS50885">
    <property type="entry name" value="HAMP"/>
    <property type="match status" value="1"/>
</dbReference>
<dbReference type="Gene3D" id="6.10.340.10">
    <property type="match status" value="1"/>
</dbReference>
<gene>
    <name evidence="9" type="ORF">GC101_16685</name>
</gene>
<keyword evidence="7" id="KW-0812">Transmembrane</keyword>
<evidence type="ECO:0000256" key="1">
    <source>
        <dbReference type="ARBA" id="ARBA00004651"/>
    </source>
</evidence>
<keyword evidence="7" id="KW-1133">Transmembrane helix</keyword>
<dbReference type="SUPFAM" id="SSF55874">
    <property type="entry name" value="ATPase domain of HSP90 chaperone/DNA topoisomerase II/histidine kinase"/>
    <property type="match status" value="1"/>
</dbReference>
<evidence type="ECO:0000313" key="10">
    <source>
        <dbReference type="Proteomes" id="UP000596857"/>
    </source>
</evidence>
<dbReference type="Pfam" id="PF00672">
    <property type="entry name" value="HAMP"/>
    <property type="match status" value="1"/>
</dbReference>
<evidence type="ECO:0000256" key="6">
    <source>
        <dbReference type="ARBA" id="ARBA00023136"/>
    </source>
</evidence>
<evidence type="ECO:0000313" key="9">
    <source>
        <dbReference type="EMBL" id="NOU80505.1"/>
    </source>
</evidence>
<dbReference type="InterPro" id="IPR003660">
    <property type="entry name" value="HAMP_dom"/>
</dbReference>
<keyword evidence="3" id="KW-0597">Phosphoprotein</keyword>
<dbReference type="SMART" id="SM00304">
    <property type="entry name" value="HAMP"/>
    <property type="match status" value="1"/>
</dbReference>